<evidence type="ECO:0000313" key="2">
    <source>
        <dbReference type="Proteomes" id="UP001590950"/>
    </source>
</evidence>
<dbReference type="Proteomes" id="UP001590950">
    <property type="component" value="Unassembled WGS sequence"/>
</dbReference>
<comment type="caution">
    <text evidence="1">The sequence shown here is derived from an EMBL/GenBank/DDBJ whole genome shotgun (WGS) entry which is preliminary data.</text>
</comment>
<evidence type="ECO:0000313" key="1">
    <source>
        <dbReference type="EMBL" id="KAL2046335.1"/>
    </source>
</evidence>
<gene>
    <name evidence="1" type="ORF">N7G274_001782</name>
</gene>
<reference evidence="1 2" key="1">
    <citation type="submission" date="2024-09" db="EMBL/GenBank/DDBJ databases">
        <title>Rethinking Asexuality: The Enigmatic Case of Functional Sexual Genes in Lepraria (Stereocaulaceae).</title>
        <authorList>
            <person name="Doellman M."/>
            <person name="Sun Y."/>
            <person name="Barcenas-Pena A."/>
            <person name="Lumbsch H.T."/>
            <person name="Grewe F."/>
        </authorList>
    </citation>
    <scope>NUCLEOTIDE SEQUENCE [LARGE SCALE GENOMIC DNA]</scope>
    <source>
        <strain evidence="1 2">Mercado 3170</strain>
    </source>
</reference>
<proteinExistence type="predicted"/>
<accession>A0ABR4AM89</accession>
<name>A0ABR4AM89_9LECA</name>
<organism evidence="1 2">
    <name type="scientific">Stereocaulon virgatum</name>
    <dbReference type="NCBI Taxonomy" id="373712"/>
    <lineage>
        <taxon>Eukaryota</taxon>
        <taxon>Fungi</taxon>
        <taxon>Dikarya</taxon>
        <taxon>Ascomycota</taxon>
        <taxon>Pezizomycotina</taxon>
        <taxon>Lecanoromycetes</taxon>
        <taxon>OSLEUM clade</taxon>
        <taxon>Lecanoromycetidae</taxon>
        <taxon>Lecanorales</taxon>
        <taxon>Lecanorineae</taxon>
        <taxon>Stereocaulaceae</taxon>
        <taxon>Stereocaulon</taxon>
    </lineage>
</organism>
<protein>
    <submittedName>
        <fullName evidence="1">Uncharacterized protein</fullName>
    </submittedName>
</protein>
<keyword evidence="2" id="KW-1185">Reference proteome</keyword>
<dbReference type="EMBL" id="JBEFKJ010000004">
    <property type="protein sequence ID" value="KAL2046335.1"/>
    <property type="molecule type" value="Genomic_DNA"/>
</dbReference>
<sequence>MTTVLVTQLCGGLAVYQLTSLDSYVNAIANYMAPGGGIEDPLAAIDASVGVAPENRTLTLFNIPFHRGPDPAPKSFAPLSNLPAVQSDARLRGISQVLHLTQVTLSSIFELIGAFSGVLE</sequence>